<evidence type="ECO:0000313" key="1">
    <source>
        <dbReference type="EMBL" id="SPP63273.1"/>
    </source>
</evidence>
<dbReference type="FunCoup" id="A0A330L234">
    <property type="interactions" value="1"/>
</dbReference>
<reference evidence="2" key="1">
    <citation type="submission" date="2018-04" db="EMBL/GenBank/DDBJ databases">
        <authorList>
            <person name="Lucker S."/>
            <person name="Sakoula D."/>
        </authorList>
    </citation>
    <scope>NUCLEOTIDE SEQUENCE [LARGE SCALE GENOMIC DNA]</scope>
</reference>
<sequence length="72" mass="7768">MTGQGDSMGRCGVGLAMGLWLVWGMAGCTPRVEVAAPDKPITINLNVKIEHEIRVKVDKDLDQVLSKNSGLF</sequence>
<dbReference type="InParanoid" id="A0A330L234"/>
<proteinExistence type="predicted"/>
<evidence type="ECO:0000313" key="2">
    <source>
        <dbReference type="Proteomes" id="UP000248168"/>
    </source>
</evidence>
<dbReference type="EMBL" id="OUNR01000001">
    <property type="protein sequence ID" value="SPP63273.1"/>
    <property type="molecule type" value="Genomic_DNA"/>
</dbReference>
<dbReference type="Pfam" id="PF13617">
    <property type="entry name" value="Lipoprotein_19"/>
    <property type="match status" value="1"/>
</dbReference>
<accession>A0A330L234</accession>
<keyword evidence="1" id="KW-0449">Lipoprotein</keyword>
<name>A0A330L234_9BACT</name>
<dbReference type="AlphaFoldDB" id="A0A330L234"/>
<organism evidence="1 2">
    <name type="scientific">Nitrospira lenta</name>
    <dbReference type="NCBI Taxonomy" id="1436998"/>
    <lineage>
        <taxon>Bacteria</taxon>
        <taxon>Pseudomonadati</taxon>
        <taxon>Nitrospirota</taxon>
        <taxon>Nitrospiria</taxon>
        <taxon>Nitrospirales</taxon>
        <taxon>Nitrospiraceae</taxon>
        <taxon>Nitrospira</taxon>
    </lineage>
</organism>
<gene>
    <name evidence="1" type="ORF">NITLEN_10359</name>
</gene>
<protein>
    <submittedName>
        <fullName evidence="1">Outer membrane lipoprotein (Modular protein)</fullName>
    </submittedName>
</protein>
<dbReference type="InterPro" id="IPR025985">
    <property type="entry name" value="YnbE"/>
</dbReference>
<dbReference type="Proteomes" id="UP000248168">
    <property type="component" value="Unassembled WGS sequence"/>
</dbReference>
<keyword evidence="2" id="KW-1185">Reference proteome</keyword>